<feature type="domain" description="Methyltransferase" evidence="1">
    <location>
        <begin position="98"/>
        <end position="198"/>
    </location>
</feature>
<keyword evidence="4" id="KW-1185">Reference proteome</keyword>
<sequence length="291" mass="32396">MKLQEFNDLICPIEGYPLIRHDGGWRCAGGHHFDQAKMGYVNLLPVQNKKSLAPGDSKEMVAMRRDFLAAGFYQQLASNLADSIEIVITNSCANNPFVVLDAGCGEGYYLDQVLERLESLPNDDRELQAIGVDISKFAIQAACKKRKSGLRWLVASNSQLPLAEQSVDLIVCAFGFACFEMFKKVLKPGGHLIMLDPGPEHLIEMRKVIYSNIKPFREPDCESALNAGFTIANTERWQCQVDNVSQAYLEKLLGMTPHLHRAPRSGIEAVKSRSSLNLTVDVHVRKFVLSS</sequence>
<dbReference type="Pfam" id="PF21302">
    <property type="entry name" value="Zn_ribbon_RlmA"/>
    <property type="match status" value="1"/>
</dbReference>
<dbReference type="EMBL" id="JBHUHT010000009">
    <property type="protein sequence ID" value="MFD2095610.1"/>
    <property type="molecule type" value="Genomic_DNA"/>
</dbReference>
<dbReference type="InterPro" id="IPR048647">
    <property type="entry name" value="RlmA_N"/>
</dbReference>
<organism evidence="3 4">
    <name type="scientific">Corallincola platygyrae</name>
    <dbReference type="NCBI Taxonomy" id="1193278"/>
    <lineage>
        <taxon>Bacteria</taxon>
        <taxon>Pseudomonadati</taxon>
        <taxon>Pseudomonadota</taxon>
        <taxon>Gammaproteobacteria</taxon>
        <taxon>Alteromonadales</taxon>
        <taxon>Psychromonadaceae</taxon>
        <taxon>Corallincola</taxon>
    </lineage>
</organism>
<dbReference type="Proteomes" id="UP001597380">
    <property type="component" value="Unassembled WGS sequence"/>
</dbReference>
<dbReference type="PIRSF" id="PIRSF018249">
    <property type="entry name" value="MyrA_prd"/>
    <property type="match status" value="1"/>
</dbReference>
<reference evidence="4" key="1">
    <citation type="journal article" date="2019" name="Int. J. Syst. Evol. Microbiol.">
        <title>The Global Catalogue of Microorganisms (GCM) 10K type strain sequencing project: providing services to taxonomists for standard genome sequencing and annotation.</title>
        <authorList>
            <consortium name="The Broad Institute Genomics Platform"/>
            <consortium name="The Broad Institute Genome Sequencing Center for Infectious Disease"/>
            <person name="Wu L."/>
            <person name="Ma J."/>
        </authorList>
    </citation>
    <scope>NUCLEOTIDE SEQUENCE [LARGE SCALE GENOMIC DNA]</scope>
    <source>
        <strain evidence="4">CGMCC 1.10992</strain>
    </source>
</reference>
<protein>
    <submittedName>
        <fullName evidence="3">RNA methyltransferase</fullName>
    </submittedName>
</protein>
<gene>
    <name evidence="3" type="ORF">ACFSJ3_06385</name>
</gene>
<evidence type="ECO:0000259" key="2">
    <source>
        <dbReference type="Pfam" id="PF21302"/>
    </source>
</evidence>
<dbReference type="InterPro" id="IPR016718">
    <property type="entry name" value="rRNA_m1G-MeTrfase_A_prd"/>
</dbReference>
<evidence type="ECO:0000259" key="1">
    <source>
        <dbReference type="Pfam" id="PF13847"/>
    </source>
</evidence>
<dbReference type="InterPro" id="IPR029063">
    <property type="entry name" value="SAM-dependent_MTases_sf"/>
</dbReference>
<dbReference type="RefSeq" id="WP_345340318.1">
    <property type="nucleotide sequence ID" value="NZ_BAABLI010000014.1"/>
</dbReference>
<accession>A0ABW4XJ77</accession>
<dbReference type="SUPFAM" id="SSF53335">
    <property type="entry name" value="S-adenosyl-L-methionine-dependent methyltransferases"/>
    <property type="match status" value="1"/>
</dbReference>
<feature type="domain" description="23S rRNA (guanine(745)-N(1))-methyltransferase N-terminal" evidence="2">
    <location>
        <begin position="10"/>
        <end position="51"/>
    </location>
</feature>
<evidence type="ECO:0000313" key="3">
    <source>
        <dbReference type="EMBL" id="MFD2095610.1"/>
    </source>
</evidence>
<dbReference type="GO" id="GO:0008168">
    <property type="term" value="F:methyltransferase activity"/>
    <property type="evidence" value="ECO:0007669"/>
    <property type="project" value="UniProtKB-KW"/>
</dbReference>
<name>A0ABW4XJ77_9GAMM</name>
<dbReference type="Gene3D" id="3.40.50.150">
    <property type="entry name" value="Vaccinia Virus protein VP39"/>
    <property type="match status" value="1"/>
</dbReference>
<dbReference type="InterPro" id="IPR050508">
    <property type="entry name" value="Methyltransf_Superfamily"/>
</dbReference>
<proteinExistence type="predicted"/>
<dbReference type="GO" id="GO:0032259">
    <property type="term" value="P:methylation"/>
    <property type="evidence" value="ECO:0007669"/>
    <property type="project" value="UniProtKB-KW"/>
</dbReference>
<dbReference type="PANTHER" id="PTHR42912:SF45">
    <property type="entry name" value="23S RRNA (GUANINE(745)-N(1))-METHYLTRANSFERASE"/>
    <property type="match status" value="1"/>
</dbReference>
<dbReference type="Pfam" id="PF13847">
    <property type="entry name" value="Methyltransf_31"/>
    <property type="match status" value="1"/>
</dbReference>
<keyword evidence="3" id="KW-0489">Methyltransferase</keyword>
<dbReference type="CDD" id="cd02440">
    <property type="entry name" value="AdoMet_MTases"/>
    <property type="match status" value="1"/>
</dbReference>
<dbReference type="PANTHER" id="PTHR42912">
    <property type="entry name" value="METHYLTRANSFERASE"/>
    <property type="match status" value="1"/>
</dbReference>
<comment type="caution">
    <text evidence="3">The sequence shown here is derived from an EMBL/GenBank/DDBJ whole genome shotgun (WGS) entry which is preliminary data.</text>
</comment>
<evidence type="ECO:0000313" key="4">
    <source>
        <dbReference type="Proteomes" id="UP001597380"/>
    </source>
</evidence>
<keyword evidence="3" id="KW-0808">Transferase</keyword>
<dbReference type="InterPro" id="IPR025714">
    <property type="entry name" value="Methyltranfer_dom"/>
</dbReference>